<dbReference type="Proteomes" id="UP000799640">
    <property type="component" value="Unassembled WGS sequence"/>
</dbReference>
<proteinExistence type="predicted"/>
<feature type="compositionally biased region" description="Low complexity" evidence="1">
    <location>
        <begin position="43"/>
        <end position="57"/>
    </location>
</feature>
<feature type="compositionally biased region" description="Polar residues" evidence="1">
    <location>
        <begin position="1"/>
        <end position="11"/>
    </location>
</feature>
<protein>
    <submittedName>
        <fullName evidence="2">Uncharacterized protein</fullName>
    </submittedName>
</protein>
<name>A0A6G1I0G5_9PEZI</name>
<keyword evidence="3" id="KW-1185">Reference proteome</keyword>
<organism evidence="2 3">
    <name type="scientific">Trichodelitschia bisporula</name>
    <dbReference type="NCBI Taxonomy" id="703511"/>
    <lineage>
        <taxon>Eukaryota</taxon>
        <taxon>Fungi</taxon>
        <taxon>Dikarya</taxon>
        <taxon>Ascomycota</taxon>
        <taxon>Pezizomycotina</taxon>
        <taxon>Dothideomycetes</taxon>
        <taxon>Dothideomycetes incertae sedis</taxon>
        <taxon>Phaeotrichales</taxon>
        <taxon>Phaeotrichaceae</taxon>
        <taxon>Trichodelitschia</taxon>
    </lineage>
</organism>
<evidence type="ECO:0000256" key="1">
    <source>
        <dbReference type="SAM" id="MobiDB-lite"/>
    </source>
</evidence>
<dbReference type="AlphaFoldDB" id="A0A6G1I0G5"/>
<dbReference type="EMBL" id="ML996692">
    <property type="protein sequence ID" value="KAF2401684.1"/>
    <property type="molecule type" value="Genomic_DNA"/>
</dbReference>
<evidence type="ECO:0000313" key="2">
    <source>
        <dbReference type="EMBL" id="KAF2401684.1"/>
    </source>
</evidence>
<sequence>MQRASLASLSPNAIAMPISMQKDPPKSPYKNPTTTPPTIPSKAPATLTRSPPLTPTSCAFATPDFPPSGPLVWAAATHPVSLPSPFQTIVFSPTTTVSPSSARLTLNPSISTVPPGDSVFPPPTYTVLPPTTVGPYTFPPRVTGPGGAVTRGASALAA</sequence>
<gene>
    <name evidence="2" type="ORF">EJ06DRAFT_355071</name>
</gene>
<feature type="region of interest" description="Disordered" evidence="1">
    <location>
        <begin position="1"/>
        <end position="61"/>
    </location>
</feature>
<accession>A0A6G1I0G5</accession>
<reference evidence="2" key="1">
    <citation type="journal article" date="2020" name="Stud. Mycol.">
        <title>101 Dothideomycetes genomes: a test case for predicting lifestyles and emergence of pathogens.</title>
        <authorList>
            <person name="Haridas S."/>
            <person name="Albert R."/>
            <person name="Binder M."/>
            <person name="Bloem J."/>
            <person name="Labutti K."/>
            <person name="Salamov A."/>
            <person name="Andreopoulos B."/>
            <person name="Baker S."/>
            <person name="Barry K."/>
            <person name="Bills G."/>
            <person name="Bluhm B."/>
            <person name="Cannon C."/>
            <person name="Castanera R."/>
            <person name="Culley D."/>
            <person name="Daum C."/>
            <person name="Ezra D."/>
            <person name="Gonzalez J."/>
            <person name="Henrissat B."/>
            <person name="Kuo A."/>
            <person name="Liang C."/>
            <person name="Lipzen A."/>
            <person name="Lutzoni F."/>
            <person name="Magnuson J."/>
            <person name="Mondo S."/>
            <person name="Nolan M."/>
            <person name="Ohm R."/>
            <person name="Pangilinan J."/>
            <person name="Park H.-J."/>
            <person name="Ramirez L."/>
            <person name="Alfaro M."/>
            <person name="Sun H."/>
            <person name="Tritt A."/>
            <person name="Yoshinaga Y."/>
            <person name="Zwiers L.-H."/>
            <person name="Turgeon B."/>
            <person name="Goodwin S."/>
            <person name="Spatafora J."/>
            <person name="Crous P."/>
            <person name="Grigoriev I."/>
        </authorList>
    </citation>
    <scope>NUCLEOTIDE SEQUENCE</scope>
    <source>
        <strain evidence="2">CBS 262.69</strain>
    </source>
</reference>
<evidence type="ECO:0000313" key="3">
    <source>
        <dbReference type="Proteomes" id="UP000799640"/>
    </source>
</evidence>